<accession>A0A8K0C907</accession>
<organism evidence="1 2">
    <name type="scientific">Ignelater luminosus</name>
    <name type="common">Cucubano</name>
    <name type="synonym">Pyrophorus luminosus</name>
    <dbReference type="NCBI Taxonomy" id="2038154"/>
    <lineage>
        <taxon>Eukaryota</taxon>
        <taxon>Metazoa</taxon>
        <taxon>Ecdysozoa</taxon>
        <taxon>Arthropoda</taxon>
        <taxon>Hexapoda</taxon>
        <taxon>Insecta</taxon>
        <taxon>Pterygota</taxon>
        <taxon>Neoptera</taxon>
        <taxon>Endopterygota</taxon>
        <taxon>Coleoptera</taxon>
        <taxon>Polyphaga</taxon>
        <taxon>Elateriformia</taxon>
        <taxon>Elateroidea</taxon>
        <taxon>Elateridae</taxon>
        <taxon>Agrypninae</taxon>
        <taxon>Pyrophorini</taxon>
        <taxon>Ignelater</taxon>
    </lineage>
</organism>
<dbReference type="AlphaFoldDB" id="A0A8K0C907"/>
<dbReference type="OrthoDB" id="8187571at2759"/>
<protein>
    <submittedName>
        <fullName evidence="1">Uncharacterized protein</fullName>
    </submittedName>
</protein>
<gene>
    <name evidence="1" type="ORF">ILUMI_26173</name>
</gene>
<proteinExistence type="predicted"/>
<sequence length="192" mass="21883">MCGIINALGNTVPPVYIFPRAHFHDKIIANAPPGNLGLANSPQSFKKTGTWPLNRLVFSDDDFDCAFVTDRPQLCEASKILSETSQENTPDPSAFVTPVTPEVVRPFPKAASRKGISKREKVKSRVLTETREKIKIEEETSERENKKRKTQVNQIKRNIFCKQVKKKEKLVQQIPQNTKMMKLFMQVLMKKN</sequence>
<name>A0A8K0C907_IGNLU</name>
<dbReference type="Proteomes" id="UP000801492">
    <property type="component" value="Unassembled WGS sequence"/>
</dbReference>
<comment type="caution">
    <text evidence="1">The sequence shown here is derived from an EMBL/GenBank/DDBJ whole genome shotgun (WGS) entry which is preliminary data.</text>
</comment>
<evidence type="ECO:0000313" key="1">
    <source>
        <dbReference type="EMBL" id="KAF2879997.1"/>
    </source>
</evidence>
<reference evidence="1" key="1">
    <citation type="submission" date="2019-08" db="EMBL/GenBank/DDBJ databases">
        <title>The genome of the North American firefly Photinus pyralis.</title>
        <authorList>
            <consortium name="Photinus pyralis genome working group"/>
            <person name="Fallon T.R."/>
            <person name="Sander Lower S.E."/>
            <person name="Weng J.-K."/>
        </authorList>
    </citation>
    <scope>NUCLEOTIDE SEQUENCE</scope>
    <source>
        <strain evidence="1">TRF0915ILg1</strain>
        <tissue evidence="1">Whole body</tissue>
    </source>
</reference>
<dbReference type="EMBL" id="VTPC01091037">
    <property type="protein sequence ID" value="KAF2879997.1"/>
    <property type="molecule type" value="Genomic_DNA"/>
</dbReference>
<evidence type="ECO:0000313" key="2">
    <source>
        <dbReference type="Proteomes" id="UP000801492"/>
    </source>
</evidence>
<keyword evidence="2" id="KW-1185">Reference proteome</keyword>